<evidence type="ECO:0000313" key="5">
    <source>
        <dbReference type="Proteomes" id="UP000278036"/>
    </source>
</evidence>
<name>A0A3A9JEQ7_9PROT</name>
<sequence>MPRQRREEVCSVSGLEISFRYLCIGAGQDGESQASTLINVPLLSSRTISTSGDYNVTLGASSRIVVERNDATPANDPVVVSFSTASIGLLSSITVQHAALEISNLAGINVLTNFDIGDGGKLDLSNTINLNVASPINFTGVGGVLVVDHDLDIGLLSGIRGFDADDVISFRDIPVATSASYANGVLQVYNGTEQVARLAINGDFSGPLGVQLDGQGGINVGIGLGNGGGLPNDVNARGLHSEYILARTDLGQLYLQDQVSGRDGSTTITDGKYVLFSDGVGRFDASGVAQEVAHLYKAAFNRMADADGLEFWTNRVESGIQTERGVATGFTESDEFRNAYGSLDDLGFVQQLYRNVLGREGEQAGVENWLTLLQSGGGRDAALYGFSTSFENVVNNLSVMGDDEYGHAYRLYEAALNRAPETAGLNFWYNHLESGQSLTWVAQGFMNSDEYQQKYGGLDNGNFVEQLYQNVLGRGSDSAGFQNWMNALNSGASRADVLLGFSDSLENRIQTAEQTHDNWIFLS</sequence>
<dbReference type="Proteomes" id="UP000274097">
    <property type="component" value="Unassembled WGS sequence"/>
</dbReference>
<reference evidence="2 5" key="1">
    <citation type="submission" date="2018-09" db="EMBL/GenBank/DDBJ databases">
        <title>Roseomonas sp. nov., isolated from feces of Tibetan antelopes in the Qinghai-Tibet plateau, China.</title>
        <authorList>
            <person name="Tian Z."/>
        </authorList>
    </citation>
    <scope>NUCLEOTIDE SEQUENCE [LARGE SCALE GENOMIC DNA]</scope>
    <source>
        <strain evidence="3 4">Z23</strain>
        <strain evidence="2 5">Z24</strain>
    </source>
</reference>
<dbReference type="Proteomes" id="UP000278036">
    <property type="component" value="Unassembled WGS sequence"/>
</dbReference>
<dbReference type="EMBL" id="RFLX01000001">
    <property type="protein sequence ID" value="RMI27136.1"/>
    <property type="molecule type" value="Genomic_DNA"/>
</dbReference>
<proteinExistence type="predicted"/>
<dbReference type="Pfam" id="PF13946">
    <property type="entry name" value="DUF4214"/>
    <property type="match status" value="2"/>
</dbReference>
<dbReference type="InterPro" id="IPR038255">
    <property type="entry name" value="PBS_linker_sf"/>
</dbReference>
<evidence type="ECO:0000313" key="4">
    <source>
        <dbReference type="Proteomes" id="UP000274097"/>
    </source>
</evidence>
<evidence type="ECO:0000313" key="3">
    <source>
        <dbReference type="EMBL" id="RMI27136.1"/>
    </source>
</evidence>
<comment type="caution">
    <text evidence="2">The sequence shown here is derived from an EMBL/GenBank/DDBJ whole genome shotgun (WGS) entry which is preliminary data.</text>
</comment>
<dbReference type="Gene3D" id="1.10.3130.20">
    <property type="entry name" value="Phycobilisome linker domain"/>
    <property type="match status" value="2"/>
</dbReference>
<protein>
    <submittedName>
        <fullName evidence="2">DUF4214 domain-containing protein</fullName>
    </submittedName>
</protein>
<gene>
    <name evidence="2" type="ORF">D6Z83_15970</name>
    <name evidence="3" type="ORF">EBE87_01830</name>
</gene>
<organism evidence="2 5">
    <name type="scientific">Teichococcus wenyumeiae</name>
    <dbReference type="NCBI Taxonomy" id="2478470"/>
    <lineage>
        <taxon>Bacteria</taxon>
        <taxon>Pseudomonadati</taxon>
        <taxon>Pseudomonadota</taxon>
        <taxon>Alphaproteobacteria</taxon>
        <taxon>Acetobacterales</taxon>
        <taxon>Roseomonadaceae</taxon>
        <taxon>Roseomonas</taxon>
    </lineage>
</organism>
<evidence type="ECO:0000313" key="2">
    <source>
        <dbReference type="EMBL" id="RKK03163.1"/>
    </source>
</evidence>
<dbReference type="EMBL" id="RAQU01000101">
    <property type="protein sequence ID" value="RKK03163.1"/>
    <property type="molecule type" value="Genomic_DNA"/>
</dbReference>
<accession>A0A3A9JEQ7</accession>
<keyword evidence="4" id="KW-1185">Reference proteome</keyword>
<feature type="domain" description="DUF4214" evidence="1">
    <location>
        <begin position="442"/>
        <end position="508"/>
    </location>
</feature>
<feature type="domain" description="DUF4214" evidence="1">
    <location>
        <begin position="327"/>
        <end position="393"/>
    </location>
</feature>
<evidence type="ECO:0000259" key="1">
    <source>
        <dbReference type="Pfam" id="PF13946"/>
    </source>
</evidence>
<dbReference type="InterPro" id="IPR025282">
    <property type="entry name" value="DUF4214"/>
</dbReference>
<dbReference type="InParanoid" id="A0A3A9JEQ7"/>
<dbReference type="AlphaFoldDB" id="A0A3A9JEQ7"/>